<sequence length="141" mass="16392">MQNKIIEDHFSELVKMSGLLKTLVDSYRLLIASASDINTIAIRRTKDVEKAIDRADEVGKLIDEIVKIMDAYEHCYIKYSKIKNEIVSLTYEKKKLKNELTDVIQTEIDNELNFFNNSGFNSGLNKRDEEVEEDERKTDKK</sequence>
<comment type="caution">
    <text evidence="1">The sequence shown here is derived from an EMBL/GenBank/DDBJ whole genome shotgun (WGS) entry which is preliminary data.</text>
</comment>
<reference evidence="2" key="1">
    <citation type="journal article" date="2019" name="Int. J. Syst. Evol. Microbiol.">
        <title>The Global Catalogue of Microorganisms (GCM) 10K type strain sequencing project: providing services to taxonomists for standard genome sequencing and annotation.</title>
        <authorList>
            <consortium name="The Broad Institute Genomics Platform"/>
            <consortium name="The Broad Institute Genome Sequencing Center for Infectious Disease"/>
            <person name="Wu L."/>
            <person name="Ma J."/>
        </authorList>
    </citation>
    <scope>NUCLEOTIDE SEQUENCE [LARGE SCALE GENOMIC DNA]</scope>
    <source>
        <strain evidence="2">JCM 6485</strain>
    </source>
</reference>
<gene>
    <name evidence="1" type="ORF">GCM10008916_04430</name>
</gene>
<name>A0ABP3WSK2_9CLOT</name>
<keyword evidence="2" id="KW-1185">Reference proteome</keyword>
<accession>A0ABP3WSK2</accession>
<dbReference type="EMBL" id="BAAACO010000001">
    <property type="protein sequence ID" value="GAA0856120.1"/>
    <property type="molecule type" value="Genomic_DNA"/>
</dbReference>
<evidence type="ECO:0000313" key="1">
    <source>
        <dbReference type="EMBL" id="GAA0856120.1"/>
    </source>
</evidence>
<protein>
    <submittedName>
        <fullName evidence="1">Uncharacterized protein</fullName>
    </submittedName>
</protein>
<proteinExistence type="predicted"/>
<evidence type="ECO:0000313" key="2">
    <source>
        <dbReference type="Proteomes" id="UP001501764"/>
    </source>
</evidence>
<dbReference type="Proteomes" id="UP001501764">
    <property type="component" value="Unassembled WGS sequence"/>
</dbReference>
<organism evidence="1 2">
    <name type="scientific">Clostridium nitritogenes</name>
    <dbReference type="NCBI Taxonomy" id="83340"/>
    <lineage>
        <taxon>Bacteria</taxon>
        <taxon>Bacillati</taxon>
        <taxon>Bacillota</taxon>
        <taxon>Clostridia</taxon>
        <taxon>Eubacteriales</taxon>
        <taxon>Clostridiaceae</taxon>
        <taxon>Clostridium</taxon>
    </lineage>
</organism>
<dbReference type="RefSeq" id="WP_224167767.1">
    <property type="nucleotide sequence ID" value="NZ_BAAACO010000001.1"/>
</dbReference>